<dbReference type="PROSITE" id="PS51450">
    <property type="entry name" value="LRR"/>
    <property type="match status" value="1"/>
</dbReference>
<keyword evidence="2 5" id="KW-0378">Hydrolase</keyword>
<evidence type="ECO:0000256" key="5">
    <source>
        <dbReference type="PROSITE-ProRule" id="PRU01161"/>
    </source>
</evidence>
<dbReference type="SUPFAM" id="SSF52058">
    <property type="entry name" value="L domain-like"/>
    <property type="match status" value="1"/>
</dbReference>
<keyword evidence="4 5" id="KW-0443">Lipid metabolism</keyword>
<dbReference type="InterPro" id="IPR016024">
    <property type="entry name" value="ARM-type_fold"/>
</dbReference>
<dbReference type="SUPFAM" id="SSF48371">
    <property type="entry name" value="ARM repeat"/>
    <property type="match status" value="1"/>
</dbReference>
<dbReference type="GO" id="GO:0016042">
    <property type="term" value="P:lipid catabolic process"/>
    <property type="evidence" value="ECO:0007669"/>
    <property type="project" value="UniProtKB-UniRule"/>
</dbReference>
<comment type="caution">
    <text evidence="8">The sequence shown here is derived from an EMBL/GenBank/DDBJ whole genome shotgun (WGS) entry which is preliminary data.</text>
</comment>
<sequence>MQSAFNAFRRQPDTFCLTLGFVRSSAVQESQREPLNVSSPFPTSPGRRPSKTEKDDPNVFTNRLEWCATESTDAVLDRLDDLKEEANLEFSEHDALHVKLQIKRQGYIVVKIYASVINPVLRQIDVIRTSSTSGNCNAAVVPIFDNCELERVVSLSVGEGLAQSWTSLLPRWHSLTTLDLCGCGLTALPEAACQLDTLQVLLLTHNKLTSLPQLGALTMLTRLNADHNMLATTPGEICMCTALRELSLENNKLTAPLLDLRPLKMLNTLQLGGNPMEFLPELSPCTHLRHFTLGNIRVSANTSLTQVEVADMTLGRGTYLSMGGGGGSKSPHRWTAFFALIFRNSAVQHPLIASAVARIAMLDRSNCEVMILAEGSLQQILSMTFSNSLHVVHQGCLTLSALAVANPSIAQRLVHNKVMPSLTRLLQANEESCKSALRVIADLAYASEEVSCQILTKELLEMLASLCGCGKPGLQCGALHALGNLVFCKDNRRTVLAAQGIRELLSKLATRDPESPRERGDLRDVSEDGPLSPGSPKTQAARFMDALLADDSPLPTEGLDPLPLRRVPSVLRHINDAGVTAGATRALAILGENEEVRRSVNRRPMGERGVRILAMDGGGMRGLSTIAMLRELERETGLRTYEMFDLIGGTSSGGILAVALGVMNFSLDECEALYRNLGVQVFGQTPQGEEDEAPPGRPKRDSEIPQERLPPKRDETTWGSRIGNLYKTSAQGLRVAVYGAKHDASNFEALIKKACNYGVHFAEEPLIDTALGGGPKVFTLASLVSVAPVQPFIFRNYQYPEGPMGCCPGGLSFDREGSCKHELWQAVRASSAAPYYLEDYAYGNDRWHDGAVVGNNPTMIAVEEARKLWPDAPIECVVSLGTGSVGVRPRDKISSISRYIDAGTALMESACSVDQVDQHLQVLLAMVPNMKYFRFQPIDSERCDQELDETDTENLTRLDEATADYIASNAEMFAAASAVLGPAHGEGRGNPVASFKSQKGILVMEANRSPEVGKKGRPADVIEHFCAGAGHVCQRHNFRRIWGSEMGNTAWPSAGPKPRAEEDMLQAQLSLSQALSMRRGEIGIVHLDLHGDARGLIVGWCTEMYAVAEPGQACSEFLESVNGGTGPCPSLQHLCERRPRFEVNGVLHTYASQHLQEVALSPARVVLFRRTLPRTHITELTIRGMVGEWRDLTVVSSGLMQQNLLSSLMYAGGAKAVIAPALRLEYVRASDQDLGEFFTTFYSVVYSGKVTIEEALEIACTKHTRCAYFRVHMLLYGTTPPSPFVVDVSAGAFK</sequence>
<dbReference type="Pfam" id="PF01734">
    <property type="entry name" value="Patatin"/>
    <property type="match status" value="1"/>
</dbReference>
<evidence type="ECO:0000313" key="8">
    <source>
        <dbReference type="EMBL" id="KAK3283830.1"/>
    </source>
</evidence>
<organism evidence="8 9">
    <name type="scientific">Cymbomonas tetramitiformis</name>
    <dbReference type="NCBI Taxonomy" id="36881"/>
    <lineage>
        <taxon>Eukaryota</taxon>
        <taxon>Viridiplantae</taxon>
        <taxon>Chlorophyta</taxon>
        <taxon>Pyramimonadophyceae</taxon>
        <taxon>Pyramimonadales</taxon>
        <taxon>Pyramimonadaceae</taxon>
        <taxon>Cymbomonas</taxon>
    </lineage>
</organism>
<evidence type="ECO:0000256" key="6">
    <source>
        <dbReference type="SAM" id="MobiDB-lite"/>
    </source>
</evidence>
<comment type="subcellular location">
    <subcellularLocation>
        <location evidence="1">Cytoplasm</location>
        <location evidence="1">Cytoskeleton</location>
        <location evidence="1">Cilium axoneme</location>
    </subcellularLocation>
</comment>
<keyword evidence="3 5" id="KW-0442">Lipid degradation</keyword>
<dbReference type="InterPro" id="IPR000225">
    <property type="entry name" value="Armadillo"/>
</dbReference>
<dbReference type="PANTHER" id="PTHR24185:SF1">
    <property type="entry name" value="CALCIUM-INDEPENDENT PHOSPHOLIPASE A2-GAMMA"/>
    <property type="match status" value="1"/>
</dbReference>
<feature type="short sequence motif" description="GXSXG" evidence="5">
    <location>
        <begin position="649"/>
        <end position="653"/>
    </location>
</feature>
<evidence type="ECO:0000256" key="1">
    <source>
        <dbReference type="ARBA" id="ARBA00004430"/>
    </source>
</evidence>
<evidence type="ECO:0000259" key="7">
    <source>
        <dbReference type="PROSITE" id="PS51635"/>
    </source>
</evidence>
<feature type="region of interest" description="Disordered" evidence="6">
    <location>
        <begin position="684"/>
        <end position="717"/>
    </location>
</feature>
<dbReference type="GO" id="GO:0004620">
    <property type="term" value="F:phospholipase activity"/>
    <property type="evidence" value="ECO:0007669"/>
    <property type="project" value="TreeGrafter"/>
</dbReference>
<dbReference type="InterPro" id="IPR002641">
    <property type="entry name" value="PNPLA_dom"/>
</dbReference>
<dbReference type="PANTHER" id="PTHR24185">
    <property type="entry name" value="CALCIUM-INDEPENDENT PHOSPHOLIPASE A2-GAMMA"/>
    <property type="match status" value="1"/>
</dbReference>
<feature type="active site" description="Nucleophile" evidence="5">
    <location>
        <position position="651"/>
    </location>
</feature>
<evidence type="ECO:0000256" key="4">
    <source>
        <dbReference type="ARBA" id="ARBA00023098"/>
    </source>
</evidence>
<dbReference type="Gene3D" id="3.80.10.10">
    <property type="entry name" value="Ribonuclease Inhibitor"/>
    <property type="match status" value="1"/>
</dbReference>
<feature type="compositionally biased region" description="Basic and acidic residues" evidence="6">
    <location>
        <begin position="509"/>
        <end position="526"/>
    </location>
</feature>
<feature type="short sequence motif" description="DGA/G" evidence="5">
    <location>
        <begin position="849"/>
        <end position="851"/>
    </location>
</feature>
<dbReference type="SMART" id="SM00185">
    <property type="entry name" value="ARM"/>
    <property type="match status" value="3"/>
</dbReference>
<dbReference type="Proteomes" id="UP001190700">
    <property type="component" value="Unassembled WGS sequence"/>
</dbReference>
<dbReference type="EMBL" id="LGRX02002638">
    <property type="protein sequence ID" value="KAK3283830.1"/>
    <property type="molecule type" value="Genomic_DNA"/>
</dbReference>
<feature type="compositionally biased region" description="Basic and acidic residues" evidence="6">
    <location>
        <begin position="698"/>
        <end position="716"/>
    </location>
</feature>
<dbReference type="PROSITE" id="PS51635">
    <property type="entry name" value="PNPLA"/>
    <property type="match status" value="1"/>
</dbReference>
<dbReference type="InterPro" id="IPR001611">
    <property type="entry name" value="Leu-rich_rpt"/>
</dbReference>
<reference evidence="8 9" key="1">
    <citation type="journal article" date="2015" name="Genome Biol. Evol.">
        <title>Comparative Genomics of a Bacterivorous Green Alga Reveals Evolutionary Causalities and Consequences of Phago-Mixotrophic Mode of Nutrition.</title>
        <authorList>
            <person name="Burns J.A."/>
            <person name="Paasch A."/>
            <person name="Narechania A."/>
            <person name="Kim E."/>
        </authorList>
    </citation>
    <scope>NUCLEOTIDE SEQUENCE [LARGE SCALE GENOMIC DNA]</scope>
    <source>
        <strain evidence="8 9">PLY_AMNH</strain>
    </source>
</reference>
<evidence type="ECO:0000256" key="2">
    <source>
        <dbReference type="ARBA" id="ARBA00022801"/>
    </source>
</evidence>
<feature type="short sequence motif" description="GXGXXG" evidence="5">
    <location>
        <begin position="617"/>
        <end position="622"/>
    </location>
</feature>
<keyword evidence="9" id="KW-1185">Reference proteome</keyword>
<dbReference type="SUPFAM" id="SSF52151">
    <property type="entry name" value="FabD/lysophospholipase-like"/>
    <property type="match status" value="1"/>
</dbReference>
<dbReference type="InterPro" id="IPR011989">
    <property type="entry name" value="ARM-like"/>
</dbReference>
<feature type="region of interest" description="Disordered" evidence="6">
    <location>
        <begin position="509"/>
        <end position="538"/>
    </location>
</feature>
<dbReference type="Gene3D" id="3.40.1090.10">
    <property type="entry name" value="Cytosolic phospholipase A2 catalytic domain"/>
    <property type="match status" value="1"/>
</dbReference>
<feature type="active site" description="Proton acceptor" evidence="5">
    <location>
        <position position="849"/>
    </location>
</feature>
<dbReference type="Pfam" id="PF13855">
    <property type="entry name" value="LRR_8"/>
    <property type="match status" value="1"/>
</dbReference>
<feature type="domain" description="PNPLA" evidence="7">
    <location>
        <begin position="613"/>
        <end position="862"/>
    </location>
</feature>
<name>A0AAE0GTB1_9CHLO</name>
<proteinExistence type="predicted"/>
<protein>
    <recommendedName>
        <fullName evidence="7">PNPLA domain-containing protein</fullName>
    </recommendedName>
</protein>
<accession>A0AAE0GTB1</accession>
<evidence type="ECO:0000256" key="3">
    <source>
        <dbReference type="ARBA" id="ARBA00022963"/>
    </source>
</evidence>
<dbReference type="InterPro" id="IPR016035">
    <property type="entry name" value="Acyl_Trfase/lysoPLipase"/>
</dbReference>
<dbReference type="GO" id="GO:0005930">
    <property type="term" value="C:axoneme"/>
    <property type="evidence" value="ECO:0007669"/>
    <property type="project" value="UniProtKB-SubCell"/>
</dbReference>
<gene>
    <name evidence="8" type="ORF">CYMTET_8490</name>
</gene>
<dbReference type="GO" id="GO:0006631">
    <property type="term" value="P:fatty acid metabolic process"/>
    <property type="evidence" value="ECO:0007669"/>
    <property type="project" value="TreeGrafter"/>
</dbReference>
<evidence type="ECO:0000313" key="9">
    <source>
        <dbReference type="Proteomes" id="UP001190700"/>
    </source>
</evidence>
<dbReference type="InterPro" id="IPR032675">
    <property type="entry name" value="LRR_dom_sf"/>
</dbReference>
<dbReference type="Gene3D" id="1.25.10.10">
    <property type="entry name" value="Leucine-rich Repeat Variant"/>
    <property type="match status" value="1"/>
</dbReference>
<dbReference type="GO" id="GO:0016020">
    <property type="term" value="C:membrane"/>
    <property type="evidence" value="ECO:0007669"/>
    <property type="project" value="TreeGrafter"/>
</dbReference>
<feature type="region of interest" description="Disordered" evidence="6">
    <location>
        <begin position="31"/>
        <end position="57"/>
    </location>
</feature>